<dbReference type="KEGG" id="vos:KNV97_07355"/>
<feature type="region of interest" description="Disordered" evidence="8">
    <location>
        <begin position="1"/>
        <end position="31"/>
    </location>
</feature>
<dbReference type="Pfam" id="PF02108">
    <property type="entry name" value="FliH"/>
    <property type="match status" value="1"/>
</dbReference>
<dbReference type="Proteomes" id="UP000694232">
    <property type="component" value="Chromosome 1"/>
</dbReference>
<dbReference type="NCBIfam" id="NF004267">
    <property type="entry name" value="PRK05687.1-3"/>
    <property type="match status" value="1"/>
</dbReference>
<evidence type="ECO:0000256" key="2">
    <source>
        <dbReference type="ARBA" id="ARBA00006602"/>
    </source>
</evidence>
<evidence type="ECO:0000313" key="10">
    <source>
        <dbReference type="EMBL" id="QXO18100.1"/>
    </source>
</evidence>
<dbReference type="AlphaFoldDB" id="A0A975UAD7"/>
<dbReference type="InterPro" id="IPR018035">
    <property type="entry name" value="Flagellar_FliH/T3SS_HrpE"/>
</dbReference>
<keyword evidence="10" id="KW-0282">Flagellum</keyword>
<name>A0A975UAD7_9VIBR</name>
<dbReference type="PANTHER" id="PTHR34982:SF1">
    <property type="entry name" value="FLAGELLAR ASSEMBLY PROTEIN FLIH"/>
    <property type="match status" value="1"/>
</dbReference>
<keyword evidence="5" id="KW-1005">Bacterial flagellum biogenesis</keyword>
<feature type="domain" description="Flagellar assembly protein FliH/Type III secretion system HrpE" evidence="9">
    <location>
        <begin position="127"/>
        <end position="253"/>
    </location>
</feature>
<dbReference type="PANTHER" id="PTHR34982">
    <property type="entry name" value="YOP PROTEINS TRANSLOCATION PROTEIN L"/>
    <property type="match status" value="1"/>
</dbReference>
<evidence type="ECO:0000256" key="6">
    <source>
        <dbReference type="ARBA" id="ARBA00022927"/>
    </source>
</evidence>
<dbReference type="RefSeq" id="WP_218562818.1">
    <property type="nucleotide sequence ID" value="NZ_CP076643.1"/>
</dbReference>
<evidence type="ECO:0000256" key="8">
    <source>
        <dbReference type="SAM" id="MobiDB-lite"/>
    </source>
</evidence>
<keyword evidence="6" id="KW-0653">Protein transport</keyword>
<proteinExistence type="inferred from homology"/>
<dbReference type="GO" id="GO:0015031">
    <property type="term" value="P:protein transport"/>
    <property type="evidence" value="ECO:0007669"/>
    <property type="project" value="UniProtKB-KW"/>
</dbReference>
<evidence type="ECO:0000256" key="1">
    <source>
        <dbReference type="ARBA" id="ARBA00003041"/>
    </source>
</evidence>
<keyword evidence="4" id="KW-0813">Transport</keyword>
<keyword evidence="7" id="KW-1006">Bacterial flagellum protein export</keyword>
<evidence type="ECO:0000256" key="7">
    <source>
        <dbReference type="ARBA" id="ARBA00023225"/>
    </source>
</evidence>
<keyword evidence="10" id="KW-0966">Cell projection</keyword>
<evidence type="ECO:0000256" key="5">
    <source>
        <dbReference type="ARBA" id="ARBA00022795"/>
    </source>
</evidence>
<comment type="function">
    <text evidence="1">Needed for flagellar regrowth and assembly.</text>
</comment>
<evidence type="ECO:0000259" key="9">
    <source>
        <dbReference type="Pfam" id="PF02108"/>
    </source>
</evidence>
<dbReference type="EMBL" id="CP076643">
    <property type="protein sequence ID" value="QXO18100.1"/>
    <property type="molecule type" value="Genomic_DNA"/>
</dbReference>
<organism evidence="10 11">
    <name type="scientific">Vibrio ostreae</name>
    <dbReference type="NCBI Taxonomy" id="2841925"/>
    <lineage>
        <taxon>Bacteria</taxon>
        <taxon>Pseudomonadati</taxon>
        <taxon>Pseudomonadota</taxon>
        <taxon>Gammaproteobacteria</taxon>
        <taxon>Vibrionales</taxon>
        <taxon>Vibrionaceae</taxon>
        <taxon>Vibrio</taxon>
    </lineage>
</organism>
<dbReference type="InterPro" id="IPR051472">
    <property type="entry name" value="T3SS_Stator/FliH"/>
</dbReference>
<gene>
    <name evidence="10" type="primary">fliH</name>
    <name evidence="10" type="ORF">KNV97_07355</name>
</gene>
<evidence type="ECO:0000256" key="4">
    <source>
        <dbReference type="ARBA" id="ARBA00022448"/>
    </source>
</evidence>
<comment type="similarity">
    <text evidence="2">Belongs to the FliH family.</text>
</comment>
<keyword evidence="11" id="KW-1185">Reference proteome</keyword>
<protein>
    <recommendedName>
        <fullName evidence="3">Flagellar assembly protein FliH</fullName>
    </recommendedName>
</protein>
<keyword evidence="10" id="KW-0969">Cilium</keyword>
<dbReference type="NCBIfam" id="NF004270">
    <property type="entry name" value="PRK05687.2-1"/>
    <property type="match status" value="1"/>
</dbReference>
<evidence type="ECO:0000256" key="3">
    <source>
        <dbReference type="ARBA" id="ARBA00016507"/>
    </source>
</evidence>
<dbReference type="GO" id="GO:0005829">
    <property type="term" value="C:cytosol"/>
    <property type="evidence" value="ECO:0007669"/>
    <property type="project" value="TreeGrafter"/>
</dbReference>
<dbReference type="GO" id="GO:0044781">
    <property type="term" value="P:bacterial-type flagellum organization"/>
    <property type="evidence" value="ECO:0007669"/>
    <property type="project" value="UniProtKB-KW"/>
</dbReference>
<sequence length="269" mass="29917">MSGERKRGFIRLGSESEVAAEPPKKWGLPDYSAEQHKTARETAMNYDPSWMPNFDEPEEEEPVQLTEQDIELIKQAAYQEGLEQGKAEGYQQGFEQGKEAGYNAGHEEGLVAGQAEGIEAGQAVIEEHVNTFIGLANQFAQPLELMNAQVEKQLVDMVLTLVKEVVHVEAQTNPQVILDTVKGSVEALPVSGHAITLKLNPQDCEIIEQAYGEQQLQLRNWTLVSEPALNRGDVQIEAGESSVNYRMEERIRSVLQSFCGTNRHQQGNE</sequence>
<accession>A0A975UAD7</accession>
<evidence type="ECO:0000313" key="11">
    <source>
        <dbReference type="Proteomes" id="UP000694232"/>
    </source>
</evidence>
<reference evidence="10" key="1">
    <citation type="submission" date="2021-06" db="EMBL/GenBank/DDBJ databases">
        <title>Vibrio nov. sp., novel gut bacterium isolated from Yellow Sea oyster.</title>
        <authorList>
            <person name="Muhammad N."/>
            <person name="Nguyen T.H."/>
            <person name="Lee Y.-J."/>
            <person name="Ko J."/>
            <person name="Kim S.-G."/>
        </authorList>
    </citation>
    <scope>NUCLEOTIDE SEQUENCE</scope>
    <source>
        <strain evidence="10">OG9-811</strain>
    </source>
</reference>